<dbReference type="CDD" id="cd12635">
    <property type="entry name" value="RRM2_CELF3_4_5_6"/>
    <property type="match status" value="1"/>
</dbReference>
<dbReference type="SUPFAM" id="SSF54928">
    <property type="entry name" value="RNA-binding domain, RBD"/>
    <property type="match status" value="2"/>
</dbReference>
<evidence type="ECO:0000313" key="7">
    <source>
        <dbReference type="Proteomes" id="UP000517678"/>
    </source>
</evidence>
<gene>
    <name evidence="6" type="primary">Celf3</name>
    <name evidence="6" type="ORF">CNELOR_R02396</name>
</gene>
<dbReference type="PROSITE" id="PS50102">
    <property type="entry name" value="RRM"/>
    <property type="match status" value="1"/>
</dbReference>
<organism evidence="6 7">
    <name type="scientific">Cnemophilus loriae</name>
    <name type="common">Loria's bird-of-paradise</name>
    <dbReference type="NCBI Taxonomy" id="254448"/>
    <lineage>
        <taxon>Eukaryota</taxon>
        <taxon>Metazoa</taxon>
        <taxon>Chordata</taxon>
        <taxon>Craniata</taxon>
        <taxon>Vertebrata</taxon>
        <taxon>Euteleostomi</taxon>
        <taxon>Archelosauria</taxon>
        <taxon>Archosauria</taxon>
        <taxon>Dinosauria</taxon>
        <taxon>Saurischia</taxon>
        <taxon>Theropoda</taxon>
        <taxon>Coelurosauria</taxon>
        <taxon>Aves</taxon>
        <taxon>Neognathae</taxon>
        <taxon>Neoaves</taxon>
        <taxon>Telluraves</taxon>
        <taxon>Australaves</taxon>
        <taxon>Passeriformes</taxon>
        <taxon>Corvoidea</taxon>
        <taxon>Corvidae</taxon>
        <taxon>Cnemophilus</taxon>
    </lineage>
</organism>
<feature type="non-terminal residue" evidence="6">
    <location>
        <position position="1"/>
    </location>
</feature>
<evidence type="ECO:0000256" key="1">
    <source>
        <dbReference type="ARBA" id="ARBA00022737"/>
    </source>
</evidence>
<feature type="domain" description="RRM" evidence="5">
    <location>
        <begin position="47"/>
        <end position="127"/>
    </location>
</feature>
<accession>A0A7K8ACS3</accession>
<dbReference type="InterPro" id="IPR035979">
    <property type="entry name" value="RBD_domain_sf"/>
</dbReference>
<dbReference type="InterPro" id="IPR012677">
    <property type="entry name" value="Nucleotide-bd_a/b_plait_sf"/>
</dbReference>
<dbReference type="Pfam" id="PF00076">
    <property type="entry name" value="RRM_1"/>
    <property type="match status" value="2"/>
</dbReference>
<evidence type="ECO:0000256" key="2">
    <source>
        <dbReference type="ARBA" id="ARBA00022884"/>
    </source>
</evidence>
<keyword evidence="2 3" id="KW-0694">RNA-binding</keyword>
<comment type="caution">
    <text evidence="6">The sequence shown here is derived from an EMBL/GenBank/DDBJ whole genome shotgun (WGS) entry which is preliminary data.</text>
</comment>
<evidence type="ECO:0000313" key="6">
    <source>
        <dbReference type="EMBL" id="NXA99919.1"/>
    </source>
</evidence>
<keyword evidence="1" id="KW-0677">Repeat</keyword>
<dbReference type="AlphaFoldDB" id="A0A7K8ACS3"/>
<evidence type="ECO:0000259" key="5">
    <source>
        <dbReference type="PROSITE" id="PS50102"/>
    </source>
</evidence>
<reference evidence="6 7" key="1">
    <citation type="submission" date="2019-09" db="EMBL/GenBank/DDBJ databases">
        <title>Bird 10,000 Genomes (B10K) Project - Family phase.</title>
        <authorList>
            <person name="Zhang G."/>
        </authorList>
    </citation>
    <scope>NUCLEOTIDE SEQUENCE [LARGE SCALE GENOMIC DNA]</scope>
    <source>
        <strain evidence="6">B10K-DU-029-38</strain>
        <tissue evidence="6">Muscle</tissue>
    </source>
</reference>
<dbReference type="GO" id="GO:0003723">
    <property type="term" value="F:RNA binding"/>
    <property type="evidence" value="ECO:0007669"/>
    <property type="project" value="UniProtKB-UniRule"/>
</dbReference>
<dbReference type="SMART" id="SM00360">
    <property type="entry name" value="RRM"/>
    <property type="match status" value="2"/>
</dbReference>
<dbReference type="Gene3D" id="3.30.70.330">
    <property type="match status" value="3"/>
</dbReference>
<dbReference type="FunFam" id="3.30.70.330:FF:001010">
    <property type="entry name" value="CUGBP Elav-like family member 5"/>
    <property type="match status" value="1"/>
</dbReference>
<name>A0A7K8ACS3_9CORV</name>
<feature type="region of interest" description="Disordered" evidence="4">
    <location>
        <begin position="232"/>
        <end position="253"/>
    </location>
</feature>
<dbReference type="EMBL" id="VZTF01000567">
    <property type="protein sequence ID" value="NXA99919.1"/>
    <property type="molecule type" value="Genomic_DNA"/>
</dbReference>
<evidence type="ECO:0000256" key="4">
    <source>
        <dbReference type="SAM" id="MobiDB-lite"/>
    </source>
</evidence>
<dbReference type="InterPro" id="IPR000504">
    <property type="entry name" value="RRM_dom"/>
</dbReference>
<dbReference type="PANTHER" id="PTHR24012">
    <property type="entry name" value="RNA BINDING PROTEIN"/>
    <property type="match status" value="1"/>
</dbReference>
<proteinExistence type="predicted"/>
<dbReference type="FunFam" id="3.30.70.330:FF:000007">
    <property type="entry name" value="CUGBP Elav-like family member 4 isoform 3"/>
    <property type="match status" value="1"/>
</dbReference>
<protein>
    <submittedName>
        <fullName evidence="6">CELF3 protein</fullName>
    </submittedName>
</protein>
<feature type="compositionally biased region" description="Polar residues" evidence="4">
    <location>
        <begin position="241"/>
        <end position="253"/>
    </location>
</feature>
<keyword evidence="7" id="KW-1185">Reference proteome</keyword>
<dbReference type="Proteomes" id="UP000517678">
    <property type="component" value="Unassembled WGS sequence"/>
</dbReference>
<feature type="non-terminal residue" evidence="6">
    <location>
        <position position="392"/>
    </location>
</feature>
<evidence type="ECO:0000256" key="3">
    <source>
        <dbReference type="PROSITE-ProRule" id="PRU00176"/>
    </source>
</evidence>
<sequence length="392" mass="41780">GCAFLTYCARDSALKAQSALHEQKTLPGMNRPIQVKPADSEGRGEDRKLFVGMLGKQQSEDDVRRLFEPFGQIEECTILRGPDGASKGCAFVKYGSHAEAQAAINSLHGSQTMPGASSSLVVKFADTDKERTLRRMHQMAGQLGIFNPMTIQFGAYGAYTQAIMQQQAALMAAAQGTCLNPMAAIAAAQMQQMAAFNVSGLVAAPLTPSSGTSTPPGISTAPVPSIATPIGVNGFSPLPPQTNGQPASETIYTNGIHPYPAQSLTVADPLQQAYAGMQHYAAAYPTAYAPISQAFPQQAPLIPQQQREGEGWGSPRMGPVAPQCPPRVTPPHLMSLRVPSPVIQFPAIWGCFVSFDNPTSAQAAIQAMNGFQIGMKRLKVQLKRPKDANRPY</sequence>